<dbReference type="OrthoDB" id="37801at2"/>
<dbReference type="GO" id="GO:0016887">
    <property type="term" value="F:ATP hydrolysis activity"/>
    <property type="evidence" value="ECO:0007669"/>
    <property type="project" value="InterPro"/>
</dbReference>
<keyword evidence="3" id="KW-0813">Transport</keyword>
<comment type="similarity">
    <text evidence="2">Belongs to the ABC transporter superfamily.</text>
</comment>
<comment type="caution">
    <text evidence="9">The sequence shown here is derived from an EMBL/GenBank/DDBJ whole genome shotgun (WGS) entry which is preliminary data.</text>
</comment>
<dbReference type="NCBIfam" id="TIGR01727">
    <property type="entry name" value="oligo_HPY"/>
    <property type="match status" value="1"/>
</dbReference>
<comment type="subcellular location">
    <subcellularLocation>
        <location evidence="1">Cell inner membrane</location>
        <topology evidence="1">Peripheral membrane protein</topology>
    </subcellularLocation>
</comment>
<evidence type="ECO:0000256" key="5">
    <source>
        <dbReference type="ARBA" id="ARBA00022741"/>
    </source>
</evidence>
<evidence type="ECO:0000256" key="3">
    <source>
        <dbReference type="ARBA" id="ARBA00022448"/>
    </source>
</evidence>
<dbReference type="GO" id="GO:0015833">
    <property type="term" value="P:peptide transport"/>
    <property type="evidence" value="ECO:0007669"/>
    <property type="project" value="InterPro"/>
</dbReference>
<keyword evidence="5" id="KW-0547">Nucleotide-binding</keyword>
<gene>
    <name evidence="9" type="ORF">RSO01_07950</name>
</gene>
<dbReference type="SMART" id="SM00382">
    <property type="entry name" value="AAA"/>
    <property type="match status" value="1"/>
</dbReference>
<dbReference type="PANTHER" id="PTHR43297">
    <property type="entry name" value="OLIGOPEPTIDE TRANSPORT ATP-BINDING PROTEIN APPD"/>
    <property type="match status" value="1"/>
</dbReference>
<reference evidence="9 10" key="1">
    <citation type="submission" date="2019-07" db="EMBL/GenBank/DDBJ databases">
        <title>Whole genome shotgun sequence of Reyranella soli NBRC 108950.</title>
        <authorList>
            <person name="Hosoyama A."/>
            <person name="Uohara A."/>
            <person name="Ohji S."/>
            <person name="Ichikawa N."/>
        </authorList>
    </citation>
    <scope>NUCLEOTIDE SEQUENCE [LARGE SCALE GENOMIC DNA]</scope>
    <source>
        <strain evidence="9 10">NBRC 108950</strain>
    </source>
</reference>
<dbReference type="Proteomes" id="UP000321058">
    <property type="component" value="Unassembled WGS sequence"/>
</dbReference>
<evidence type="ECO:0000259" key="8">
    <source>
        <dbReference type="PROSITE" id="PS50893"/>
    </source>
</evidence>
<dbReference type="PANTHER" id="PTHR43297:SF2">
    <property type="entry name" value="DIPEPTIDE TRANSPORT ATP-BINDING PROTEIN DPPD"/>
    <property type="match status" value="1"/>
</dbReference>
<dbReference type="FunFam" id="3.40.50.300:FF:000016">
    <property type="entry name" value="Oligopeptide ABC transporter ATP-binding component"/>
    <property type="match status" value="1"/>
</dbReference>
<dbReference type="GO" id="GO:0005524">
    <property type="term" value="F:ATP binding"/>
    <property type="evidence" value="ECO:0007669"/>
    <property type="project" value="UniProtKB-KW"/>
</dbReference>
<keyword evidence="4" id="KW-1003">Cell membrane</keyword>
<dbReference type="Pfam" id="PF08352">
    <property type="entry name" value="oligo_HPY"/>
    <property type="match status" value="1"/>
</dbReference>
<keyword evidence="6" id="KW-0067">ATP-binding</keyword>
<dbReference type="PROSITE" id="PS00211">
    <property type="entry name" value="ABC_TRANSPORTER_1"/>
    <property type="match status" value="1"/>
</dbReference>
<dbReference type="Pfam" id="PF00005">
    <property type="entry name" value="ABC_tran"/>
    <property type="match status" value="1"/>
</dbReference>
<dbReference type="SUPFAM" id="SSF52540">
    <property type="entry name" value="P-loop containing nucleoside triphosphate hydrolases"/>
    <property type="match status" value="1"/>
</dbReference>
<dbReference type="InterPro" id="IPR050388">
    <property type="entry name" value="ABC_Ni/Peptide_Import"/>
</dbReference>
<protein>
    <submittedName>
        <fullName evidence="9">ABC di/oligopeptide transporter ATPase</fullName>
    </submittedName>
</protein>
<name>A0A512N3Q8_9HYPH</name>
<dbReference type="GO" id="GO:0005886">
    <property type="term" value="C:plasma membrane"/>
    <property type="evidence" value="ECO:0007669"/>
    <property type="project" value="UniProtKB-SubCell"/>
</dbReference>
<feature type="domain" description="ABC transporter" evidence="8">
    <location>
        <begin position="4"/>
        <end position="254"/>
    </location>
</feature>
<dbReference type="InterPro" id="IPR003593">
    <property type="entry name" value="AAA+_ATPase"/>
</dbReference>
<dbReference type="InterPro" id="IPR013563">
    <property type="entry name" value="Oligopep_ABC_C"/>
</dbReference>
<evidence type="ECO:0000313" key="10">
    <source>
        <dbReference type="Proteomes" id="UP000321058"/>
    </source>
</evidence>
<dbReference type="PROSITE" id="PS50893">
    <property type="entry name" value="ABC_TRANSPORTER_2"/>
    <property type="match status" value="1"/>
</dbReference>
<dbReference type="AlphaFoldDB" id="A0A512N3Q8"/>
<dbReference type="EMBL" id="BKAJ01000013">
    <property type="protein sequence ID" value="GEP53629.1"/>
    <property type="molecule type" value="Genomic_DNA"/>
</dbReference>
<sequence length="324" mass="34519">MALLQIEDLAVAFGPAADATTVVDGVGFSVDAHETVALVGESGSGKSVTALAIMRLLQEPGRVTRGAIRFEGRDLAPLTEREMAAIRGDRIAMIFQEPMSSLNPLLSIGAHVAEPLRLHRGLSRRDARARAIALLDRVGIPSAARRYDDYPHRMSGGMRQRVMIAAALACEPALLIADEPTTALDVTIQAQIMDLLSDLQAEFGMGILFITHDLGVVAEQAHRVVVMYAGRLVERAETAKLFSAAAHPYSAALLRCMPDDDEQAGDRLAVIEGTVPAPTALPSGCRFEPRCPQAVAACRSQEPPLLALGPNHAAACIRPLEAAQ</sequence>
<dbReference type="InterPro" id="IPR017871">
    <property type="entry name" value="ABC_transporter-like_CS"/>
</dbReference>
<dbReference type="GO" id="GO:0055085">
    <property type="term" value="P:transmembrane transport"/>
    <property type="evidence" value="ECO:0007669"/>
    <property type="project" value="UniProtKB-ARBA"/>
</dbReference>
<accession>A0A512N3Q8</accession>
<dbReference type="CDD" id="cd03257">
    <property type="entry name" value="ABC_NikE_OppD_transporters"/>
    <property type="match status" value="1"/>
</dbReference>
<organism evidence="9 10">
    <name type="scientific">Reyranella soli</name>
    <dbReference type="NCBI Taxonomy" id="1230389"/>
    <lineage>
        <taxon>Bacteria</taxon>
        <taxon>Pseudomonadati</taxon>
        <taxon>Pseudomonadota</taxon>
        <taxon>Alphaproteobacteria</taxon>
        <taxon>Hyphomicrobiales</taxon>
        <taxon>Reyranellaceae</taxon>
        <taxon>Reyranella</taxon>
    </lineage>
</organism>
<dbReference type="Gene3D" id="3.40.50.300">
    <property type="entry name" value="P-loop containing nucleotide triphosphate hydrolases"/>
    <property type="match status" value="1"/>
</dbReference>
<evidence type="ECO:0000256" key="2">
    <source>
        <dbReference type="ARBA" id="ARBA00005417"/>
    </source>
</evidence>
<proteinExistence type="inferred from homology"/>
<keyword evidence="7" id="KW-0472">Membrane</keyword>
<keyword evidence="10" id="KW-1185">Reference proteome</keyword>
<evidence type="ECO:0000256" key="6">
    <source>
        <dbReference type="ARBA" id="ARBA00022840"/>
    </source>
</evidence>
<dbReference type="InterPro" id="IPR027417">
    <property type="entry name" value="P-loop_NTPase"/>
</dbReference>
<evidence type="ECO:0000256" key="1">
    <source>
        <dbReference type="ARBA" id="ARBA00004417"/>
    </source>
</evidence>
<evidence type="ECO:0000313" key="9">
    <source>
        <dbReference type="EMBL" id="GEP53629.1"/>
    </source>
</evidence>
<evidence type="ECO:0000256" key="7">
    <source>
        <dbReference type="ARBA" id="ARBA00023136"/>
    </source>
</evidence>
<dbReference type="InterPro" id="IPR003439">
    <property type="entry name" value="ABC_transporter-like_ATP-bd"/>
</dbReference>
<evidence type="ECO:0000256" key="4">
    <source>
        <dbReference type="ARBA" id="ARBA00022475"/>
    </source>
</evidence>
<dbReference type="RefSeq" id="WP_147146453.1">
    <property type="nucleotide sequence ID" value="NZ_BKAJ01000013.1"/>
</dbReference>